<keyword evidence="1" id="KW-0812">Transmembrane</keyword>
<evidence type="ECO:0000256" key="1">
    <source>
        <dbReference type="SAM" id="Phobius"/>
    </source>
</evidence>
<reference evidence="2 3" key="1">
    <citation type="submission" date="2009-02" db="EMBL/GenBank/DDBJ databases">
        <authorList>
            <person name="Fulton L."/>
            <person name="Clifton S."/>
            <person name="Fulton B."/>
            <person name="Xu J."/>
            <person name="Minx P."/>
            <person name="Pepin K.H."/>
            <person name="Johnson M."/>
            <person name="Bhonagiri V."/>
            <person name="Nash W.E."/>
            <person name="Mardis E.R."/>
            <person name="Wilson R.K."/>
        </authorList>
    </citation>
    <scope>NUCLEOTIDE SEQUENCE [LARGE SCALE GENOMIC DNA]</scope>
    <source>
        <strain evidence="2 3">DSM 16841</strain>
    </source>
</reference>
<keyword evidence="1" id="KW-1133">Transmembrane helix</keyword>
<dbReference type="AlphaFoldDB" id="C0FTZ8"/>
<dbReference type="Proteomes" id="UP000003561">
    <property type="component" value="Unassembled WGS sequence"/>
</dbReference>
<reference evidence="2 3" key="2">
    <citation type="submission" date="2009-03" db="EMBL/GenBank/DDBJ databases">
        <title>Draft genome sequence of Roseburia inulinivorans (DSM 16841).</title>
        <authorList>
            <person name="Sudarsanam P."/>
            <person name="Ley R."/>
            <person name="Guruge J."/>
            <person name="Turnbaugh P.J."/>
            <person name="Mahowald M."/>
            <person name="Liep D."/>
            <person name="Gordon J."/>
        </authorList>
    </citation>
    <scope>NUCLEOTIDE SEQUENCE [LARGE SCALE GENOMIC DNA]</scope>
    <source>
        <strain evidence="2 3">DSM 16841</strain>
    </source>
</reference>
<comment type="caution">
    <text evidence="2">The sequence shown here is derived from an EMBL/GenBank/DDBJ whole genome shotgun (WGS) entry which is preliminary data.</text>
</comment>
<organism evidence="2 3">
    <name type="scientific">Roseburia inulinivorans DSM 16841</name>
    <dbReference type="NCBI Taxonomy" id="622312"/>
    <lineage>
        <taxon>Bacteria</taxon>
        <taxon>Bacillati</taxon>
        <taxon>Bacillota</taxon>
        <taxon>Clostridia</taxon>
        <taxon>Lachnospirales</taxon>
        <taxon>Lachnospiraceae</taxon>
        <taxon>Roseburia</taxon>
    </lineage>
</organism>
<proteinExistence type="predicted"/>
<dbReference type="EMBL" id="ACFY01000089">
    <property type="protein sequence ID" value="EEG93968.1"/>
    <property type="molecule type" value="Genomic_DNA"/>
</dbReference>
<evidence type="ECO:0000313" key="2">
    <source>
        <dbReference type="EMBL" id="EEG93968.1"/>
    </source>
</evidence>
<keyword evidence="1" id="KW-0472">Membrane</keyword>
<name>C0FTZ8_9FIRM</name>
<gene>
    <name evidence="2" type="ORF">ROSEINA2194_02219</name>
</gene>
<sequence length="55" mass="6739">MRNQHNRANIVRRHFLQKIRKCLFMILKILGSFEKMLIIIVKQWKKVEDMGEGLW</sequence>
<evidence type="ECO:0000313" key="3">
    <source>
        <dbReference type="Proteomes" id="UP000003561"/>
    </source>
</evidence>
<accession>C0FTZ8</accession>
<protein>
    <submittedName>
        <fullName evidence="2">Uncharacterized protein</fullName>
    </submittedName>
</protein>
<feature type="transmembrane region" description="Helical" evidence="1">
    <location>
        <begin position="21"/>
        <end position="41"/>
    </location>
</feature>